<feature type="region of interest" description="Disordered" evidence="1">
    <location>
        <begin position="1"/>
        <end position="22"/>
    </location>
</feature>
<dbReference type="KEGG" id="hqn:M0220_13620"/>
<dbReference type="SUPFAM" id="SSF54416">
    <property type="entry name" value="Amine oxidase N-terminal region"/>
    <property type="match status" value="1"/>
</dbReference>
<reference evidence="3" key="1">
    <citation type="submission" date="2022-05" db="EMBL/GenBank/DDBJ databases">
        <title>Complete sequence of a novel PHA-producing Halomonas strain.</title>
        <authorList>
            <person name="Zheng Z."/>
        </authorList>
    </citation>
    <scope>NUCLEOTIDE SEQUENCE</scope>
    <source>
        <strain evidence="3">ZZQ-149</strain>
    </source>
</reference>
<dbReference type="InterPro" id="IPR016182">
    <property type="entry name" value="Cu_amine_oxidase_N-reg"/>
</dbReference>
<dbReference type="Gene3D" id="3.10.450.40">
    <property type="match status" value="1"/>
</dbReference>
<name>A0AA46TP14_9GAMM</name>
<evidence type="ECO:0000313" key="3">
    <source>
        <dbReference type="EMBL" id="UYO73905.1"/>
    </source>
</evidence>
<proteinExistence type="predicted"/>
<dbReference type="GO" id="GO:0048038">
    <property type="term" value="F:quinone binding"/>
    <property type="evidence" value="ECO:0007669"/>
    <property type="project" value="InterPro"/>
</dbReference>
<dbReference type="EMBL" id="CP096973">
    <property type="protein sequence ID" value="UYO73905.1"/>
    <property type="molecule type" value="Genomic_DNA"/>
</dbReference>
<dbReference type="Pfam" id="PF02727">
    <property type="entry name" value="Cu_amine_oxidN2"/>
    <property type="match status" value="1"/>
</dbReference>
<dbReference type="RefSeq" id="WP_264017942.1">
    <property type="nucleotide sequence ID" value="NZ_CP096973.1"/>
</dbReference>
<protein>
    <recommendedName>
        <fullName evidence="2">Copper amine oxidase N2-terminal domain-containing protein</fullName>
    </recommendedName>
</protein>
<sequence>MAHQRLGRGAVTQAADAVKSSSHYQDNMRFTEIRLADQDKSSVWDWSFGGEHDFNRHVEFTVLDGRRVIEGTLDLASGEILR</sequence>
<dbReference type="InterPro" id="IPR015800">
    <property type="entry name" value="Cu_amine_oxidase_N2"/>
</dbReference>
<evidence type="ECO:0000313" key="4">
    <source>
        <dbReference type="Proteomes" id="UP001164935"/>
    </source>
</evidence>
<organism evidence="3 4">
    <name type="scientific">Halomonas qinghailakensis</name>
    <dbReference type="NCBI Taxonomy" id="2937790"/>
    <lineage>
        <taxon>Bacteria</taxon>
        <taxon>Pseudomonadati</taxon>
        <taxon>Pseudomonadota</taxon>
        <taxon>Gammaproteobacteria</taxon>
        <taxon>Oceanospirillales</taxon>
        <taxon>Halomonadaceae</taxon>
        <taxon>Halomonas</taxon>
    </lineage>
</organism>
<evidence type="ECO:0000256" key="1">
    <source>
        <dbReference type="SAM" id="MobiDB-lite"/>
    </source>
</evidence>
<keyword evidence="4" id="KW-1185">Reference proteome</keyword>
<dbReference type="GO" id="GO:0009308">
    <property type="term" value="P:amine metabolic process"/>
    <property type="evidence" value="ECO:0007669"/>
    <property type="project" value="InterPro"/>
</dbReference>
<gene>
    <name evidence="3" type="ORF">M0220_13620</name>
</gene>
<dbReference type="Proteomes" id="UP001164935">
    <property type="component" value="Chromosome"/>
</dbReference>
<dbReference type="GO" id="GO:0008131">
    <property type="term" value="F:primary methylamine oxidase activity"/>
    <property type="evidence" value="ECO:0007669"/>
    <property type="project" value="InterPro"/>
</dbReference>
<accession>A0AA46TP14</accession>
<evidence type="ECO:0000259" key="2">
    <source>
        <dbReference type="Pfam" id="PF02727"/>
    </source>
</evidence>
<dbReference type="AlphaFoldDB" id="A0AA46TP14"/>
<dbReference type="GO" id="GO:0005507">
    <property type="term" value="F:copper ion binding"/>
    <property type="evidence" value="ECO:0007669"/>
    <property type="project" value="InterPro"/>
</dbReference>
<feature type="domain" description="Copper amine oxidase N2-terminal" evidence="2">
    <location>
        <begin position="13"/>
        <end position="81"/>
    </location>
</feature>